<name>A0ABU1PFQ1_9BURK</name>
<sequence length="97" mass="10701">MCNKIFRTKPISAAAKICHSGLWKTHAEIKRCLITFVTMPEIIDAHRITGEDCFLVRIPVEEMAQLEAAIDTLAKFGPVTTSVILASYPSKAIVART</sequence>
<organism evidence="2 3">
    <name type="scientific">Herbaspirillum frisingense</name>
    <dbReference type="NCBI Taxonomy" id="92645"/>
    <lineage>
        <taxon>Bacteria</taxon>
        <taxon>Pseudomonadati</taxon>
        <taxon>Pseudomonadota</taxon>
        <taxon>Betaproteobacteria</taxon>
        <taxon>Burkholderiales</taxon>
        <taxon>Oxalobacteraceae</taxon>
        <taxon>Herbaspirillum</taxon>
    </lineage>
</organism>
<dbReference type="EMBL" id="JAVDSJ010000003">
    <property type="protein sequence ID" value="MDR6584674.1"/>
    <property type="molecule type" value="Genomic_DNA"/>
</dbReference>
<accession>A0ABU1PFQ1</accession>
<dbReference type="Proteomes" id="UP001260715">
    <property type="component" value="Unassembled WGS sequence"/>
</dbReference>
<protein>
    <submittedName>
        <fullName evidence="2">DNA-binding Lrp family transcriptional regulator</fullName>
    </submittedName>
</protein>
<proteinExistence type="predicted"/>
<keyword evidence="2" id="KW-0238">DNA-binding</keyword>
<dbReference type="InterPro" id="IPR011008">
    <property type="entry name" value="Dimeric_a/b-barrel"/>
</dbReference>
<gene>
    <name evidence="2" type="ORF">J2W50_002884</name>
</gene>
<dbReference type="Pfam" id="PF01037">
    <property type="entry name" value="AsnC_trans_reg"/>
    <property type="match status" value="1"/>
</dbReference>
<evidence type="ECO:0000259" key="1">
    <source>
        <dbReference type="Pfam" id="PF01037"/>
    </source>
</evidence>
<reference evidence="2 3" key="1">
    <citation type="submission" date="2023-07" db="EMBL/GenBank/DDBJ databases">
        <title>Sorghum-associated microbial communities from plants grown in Nebraska, USA.</title>
        <authorList>
            <person name="Schachtman D."/>
        </authorList>
    </citation>
    <scope>NUCLEOTIDE SEQUENCE [LARGE SCALE GENOMIC DNA]</scope>
    <source>
        <strain evidence="2 3">596</strain>
    </source>
</reference>
<dbReference type="RefSeq" id="WP_102663516.1">
    <property type="nucleotide sequence ID" value="NZ_JAVDSJ010000003.1"/>
</dbReference>
<dbReference type="InterPro" id="IPR019887">
    <property type="entry name" value="Tscrpt_reg_AsnC/Lrp_C"/>
</dbReference>
<dbReference type="GO" id="GO:0003677">
    <property type="term" value="F:DNA binding"/>
    <property type="evidence" value="ECO:0007669"/>
    <property type="project" value="UniProtKB-KW"/>
</dbReference>
<feature type="domain" description="Transcription regulator AsnC/Lrp ligand binding" evidence="1">
    <location>
        <begin position="38"/>
        <end position="85"/>
    </location>
</feature>
<comment type="caution">
    <text evidence="2">The sequence shown here is derived from an EMBL/GenBank/DDBJ whole genome shotgun (WGS) entry which is preliminary data.</text>
</comment>
<evidence type="ECO:0000313" key="3">
    <source>
        <dbReference type="Proteomes" id="UP001260715"/>
    </source>
</evidence>
<evidence type="ECO:0000313" key="2">
    <source>
        <dbReference type="EMBL" id="MDR6584674.1"/>
    </source>
</evidence>
<keyword evidence="3" id="KW-1185">Reference proteome</keyword>
<dbReference type="Gene3D" id="3.30.70.920">
    <property type="match status" value="1"/>
</dbReference>
<dbReference type="SUPFAM" id="SSF54909">
    <property type="entry name" value="Dimeric alpha+beta barrel"/>
    <property type="match status" value="1"/>
</dbReference>